<dbReference type="VEuPathDB" id="FungiDB:Z519_09422"/>
<dbReference type="HOGENOM" id="CLU_2333447_0_0_1"/>
<accession>A0A0D2FTX9</accession>
<protein>
    <submittedName>
        <fullName evidence="1">Uncharacterized protein</fullName>
    </submittedName>
</protein>
<dbReference type="Proteomes" id="UP000053789">
    <property type="component" value="Unassembled WGS sequence"/>
</dbReference>
<dbReference type="AlphaFoldDB" id="A0A0D2FTX9"/>
<organism evidence="1 2">
    <name type="scientific">Cladophialophora bantiana (strain ATCC 10958 / CBS 173.52 / CDC B-1940 / NIH 8579)</name>
    <name type="common">Xylohypha bantiana</name>
    <dbReference type="NCBI Taxonomy" id="1442370"/>
    <lineage>
        <taxon>Eukaryota</taxon>
        <taxon>Fungi</taxon>
        <taxon>Dikarya</taxon>
        <taxon>Ascomycota</taxon>
        <taxon>Pezizomycotina</taxon>
        <taxon>Eurotiomycetes</taxon>
        <taxon>Chaetothyriomycetidae</taxon>
        <taxon>Chaetothyriales</taxon>
        <taxon>Herpotrichiellaceae</taxon>
        <taxon>Cladophialophora</taxon>
    </lineage>
</organism>
<sequence length="98" mass="10905">MELDFDPSDFDLPALPAFEEWDSVQPAPDPSLGHDLISMPPTLNYPSQLLAISTQDPGPSPDPSLLHAPDRVPSDNLFMTLGANENLDDRTKLPRYRY</sequence>
<gene>
    <name evidence="1" type="ORF">Z519_09422</name>
</gene>
<dbReference type="EMBL" id="KN846994">
    <property type="protein sequence ID" value="KIW89992.1"/>
    <property type="molecule type" value="Genomic_DNA"/>
</dbReference>
<evidence type="ECO:0000313" key="1">
    <source>
        <dbReference type="EMBL" id="KIW89992.1"/>
    </source>
</evidence>
<dbReference type="GeneID" id="27702350"/>
<dbReference type="RefSeq" id="XP_016616661.1">
    <property type="nucleotide sequence ID" value="XM_016767145.1"/>
</dbReference>
<name>A0A0D2FTX9_CLAB1</name>
<evidence type="ECO:0000313" key="2">
    <source>
        <dbReference type="Proteomes" id="UP000053789"/>
    </source>
</evidence>
<reference evidence="1" key="1">
    <citation type="submission" date="2015-01" db="EMBL/GenBank/DDBJ databases">
        <title>The Genome Sequence of Cladophialophora bantiana CBS 173.52.</title>
        <authorList>
            <consortium name="The Broad Institute Genomics Platform"/>
            <person name="Cuomo C."/>
            <person name="de Hoog S."/>
            <person name="Gorbushina A."/>
            <person name="Stielow B."/>
            <person name="Teixiera M."/>
            <person name="Abouelleil A."/>
            <person name="Chapman S.B."/>
            <person name="Priest M."/>
            <person name="Young S.K."/>
            <person name="Wortman J."/>
            <person name="Nusbaum C."/>
            <person name="Birren B."/>
        </authorList>
    </citation>
    <scope>NUCLEOTIDE SEQUENCE [LARGE SCALE GENOMIC DNA]</scope>
    <source>
        <strain evidence="1">CBS 173.52</strain>
    </source>
</reference>
<keyword evidence="2" id="KW-1185">Reference proteome</keyword>
<proteinExistence type="predicted"/>